<feature type="transmembrane region" description="Helical" evidence="1">
    <location>
        <begin position="248"/>
        <end position="267"/>
    </location>
</feature>
<dbReference type="GeneID" id="79267484"/>
<dbReference type="PANTHER" id="PTHR43471:SF1">
    <property type="entry name" value="ABC TRANSPORTER PERMEASE PROTEIN NOSY-RELATED"/>
    <property type="match status" value="1"/>
</dbReference>
<gene>
    <name evidence="2" type="ORF">ACFQJ4_10710</name>
</gene>
<accession>A0ABD5ZQA8</accession>
<reference evidence="2 3" key="1">
    <citation type="journal article" date="2019" name="Int. J. Syst. Evol. Microbiol.">
        <title>The Global Catalogue of Microorganisms (GCM) 10K type strain sequencing project: providing services to taxonomists for standard genome sequencing and annotation.</title>
        <authorList>
            <consortium name="The Broad Institute Genomics Platform"/>
            <consortium name="The Broad Institute Genome Sequencing Center for Infectious Disease"/>
            <person name="Wu L."/>
            <person name="Ma J."/>
        </authorList>
    </citation>
    <scope>NUCLEOTIDE SEQUENCE [LARGE SCALE GENOMIC DNA]</scope>
    <source>
        <strain evidence="2 3">DT85</strain>
    </source>
</reference>
<keyword evidence="1" id="KW-0472">Membrane</keyword>
<feature type="transmembrane region" description="Helical" evidence="1">
    <location>
        <begin position="174"/>
        <end position="198"/>
    </location>
</feature>
<dbReference type="AlphaFoldDB" id="A0ABD5ZQA8"/>
<feature type="transmembrane region" description="Helical" evidence="1">
    <location>
        <begin position="210"/>
        <end position="236"/>
    </location>
</feature>
<keyword evidence="1" id="KW-0812">Transmembrane</keyword>
<name>A0ABD5ZQA8_9EURY</name>
<feature type="transmembrane region" description="Helical" evidence="1">
    <location>
        <begin position="53"/>
        <end position="80"/>
    </location>
</feature>
<dbReference type="EMBL" id="JBHTAP010000001">
    <property type="protein sequence ID" value="MFC7235786.1"/>
    <property type="molecule type" value="Genomic_DNA"/>
</dbReference>
<evidence type="ECO:0000313" key="2">
    <source>
        <dbReference type="EMBL" id="MFC7235786.1"/>
    </source>
</evidence>
<comment type="caution">
    <text evidence="2">The sequence shown here is derived from an EMBL/GenBank/DDBJ whole genome shotgun (WGS) entry which is preliminary data.</text>
</comment>
<feature type="transmembrane region" description="Helical" evidence="1">
    <location>
        <begin position="112"/>
        <end position="134"/>
    </location>
</feature>
<feature type="transmembrane region" description="Helical" evidence="1">
    <location>
        <begin position="20"/>
        <end position="41"/>
    </location>
</feature>
<organism evidence="2 3">
    <name type="scientific">Halosegnis marinus</name>
    <dbReference type="NCBI Taxonomy" id="3034023"/>
    <lineage>
        <taxon>Archaea</taxon>
        <taxon>Methanobacteriati</taxon>
        <taxon>Methanobacteriota</taxon>
        <taxon>Stenosarchaea group</taxon>
        <taxon>Halobacteria</taxon>
        <taxon>Halobacteriales</taxon>
        <taxon>Natronomonadaceae</taxon>
        <taxon>Halosegnis</taxon>
    </lineage>
</organism>
<dbReference type="PANTHER" id="PTHR43471">
    <property type="entry name" value="ABC TRANSPORTER PERMEASE"/>
    <property type="match status" value="1"/>
</dbReference>
<protein>
    <submittedName>
        <fullName evidence="2">ABC transporter permease</fullName>
    </submittedName>
</protein>
<dbReference type="RefSeq" id="WP_276233927.1">
    <property type="nucleotide sequence ID" value="NZ_CP119802.1"/>
</dbReference>
<feature type="transmembrane region" description="Helical" evidence="1">
    <location>
        <begin position="141"/>
        <end position="162"/>
    </location>
</feature>
<evidence type="ECO:0000313" key="3">
    <source>
        <dbReference type="Proteomes" id="UP001596398"/>
    </source>
</evidence>
<dbReference type="Proteomes" id="UP001596398">
    <property type="component" value="Unassembled WGS sequence"/>
</dbReference>
<evidence type="ECO:0000256" key="1">
    <source>
        <dbReference type="SAM" id="Phobius"/>
    </source>
</evidence>
<dbReference type="GO" id="GO:0005886">
    <property type="term" value="C:plasma membrane"/>
    <property type="evidence" value="ECO:0007669"/>
    <property type="project" value="UniProtKB-SubCell"/>
</dbReference>
<proteinExistence type="predicted"/>
<keyword evidence="3" id="KW-1185">Reference proteome</keyword>
<sequence>MTWTVVARKDFADAVRSRALWGLTALFVLLMAGLAAVYRYVQVELAGAGEVETLSLLVFLAGPATLFVAVATLVVCYKAVAGESESGSGKLLLGLPHTRRDVVVGKFVGRSAVLLSALAAGLLVALVVVVALYADFSATQYAAFAAVTALSALAYVGLYVGLSATTTSTSRATVLTVGAFLVVQLLWDVVALGITVFGPDVVSAATAQRAAVFVSTLVPNGAYQLVVGAVAADGFLPAAGTPFYGEGWYGVVVLVVWAVVPAALGYLRYRTLDL</sequence>
<keyword evidence="1" id="KW-1133">Transmembrane helix</keyword>
<dbReference type="Pfam" id="PF12679">
    <property type="entry name" value="ABC2_membrane_2"/>
    <property type="match status" value="1"/>
</dbReference>